<dbReference type="Pfam" id="PF02687">
    <property type="entry name" value="FtsX"/>
    <property type="match status" value="1"/>
</dbReference>
<dbReference type="InterPro" id="IPR050250">
    <property type="entry name" value="Macrolide_Exporter_MacB"/>
</dbReference>
<evidence type="ECO:0000259" key="7">
    <source>
        <dbReference type="Pfam" id="PF02687"/>
    </source>
</evidence>
<dbReference type="eggNOG" id="COG0577">
    <property type="taxonomic scope" value="Bacteria"/>
</dbReference>
<dbReference type="KEGG" id="bco:Bcell_2758"/>
<dbReference type="EMBL" id="CP002394">
    <property type="protein sequence ID" value="ADU31013.1"/>
    <property type="molecule type" value="Genomic_DNA"/>
</dbReference>
<evidence type="ECO:0000256" key="5">
    <source>
        <dbReference type="ARBA" id="ARBA00023136"/>
    </source>
</evidence>
<dbReference type="AlphaFoldDB" id="E6TVJ6"/>
<keyword evidence="2" id="KW-1003">Cell membrane</keyword>
<keyword evidence="3 6" id="KW-0812">Transmembrane</keyword>
<dbReference type="GO" id="GO:0022857">
    <property type="term" value="F:transmembrane transporter activity"/>
    <property type="evidence" value="ECO:0007669"/>
    <property type="project" value="TreeGrafter"/>
</dbReference>
<keyword evidence="9" id="KW-1185">Reference proteome</keyword>
<organism evidence="8 9">
    <name type="scientific">Evansella cellulosilytica (strain ATCC 21833 / DSM 2522 / FERM P-1141 / JCM 9156 / N-4)</name>
    <name type="common">Bacillus cellulosilyticus</name>
    <dbReference type="NCBI Taxonomy" id="649639"/>
    <lineage>
        <taxon>Bacteria</taxon>
        <taxon>Bacillati</taxon>
        <taxon>Bacillota</taxon>
        <taxon>Bacilli</taxon>
        <taxon>Bacillales</taxon>
        <taxon>Bacillaceae</taxon>
        <taxon>Evansella</taxon>
    </lineage>
</organism>
<dbReference type="InterPro" id="IPR003838">
    <property type="entry name" value="ABC3_permease_C"/>
</dbReference>
<name>E6TVJ6_EVAC2</name>
<keyword evidence="5 6" id="KW-0472">Membrane</keyword>
<evidence type="ECO:0000256" key="3">
    <source>
        <dbReference type="ARBA" id="ARBA00022692"/>
    </source>
</evidence>
<dbReference type="RefSeq" id="WP_013489346.1">
    <property type="nucleotide sequence ID" value="NC_014829.1"/>
</dbReference>
<dbReference type="GO" id="GO:0005886">
    <property type="term" value="C:plasma membrane"/>
    <property type="evidence" value="ECO:0007669"/>
    <property type="project" value="UniProtKB-SubCell"/>
</dbReference>
<dbReference type="PANTHER" id="PTHR30572:SF9">
    <property type="entry name" value="ABC TRANSPORTER PERMEASE PROTEIN"/>
    <property type="match status" value="1"/>
</dbReference>
<sequence length="451" mass="50364" precursor="true">MNFFMRAIWSLWGNKRRSLILLITLFVLGNLILAGLSIQAATKQSSEWAKEKLGTNVTLKYDYVKAVQSAGMNDAIPYELIPMEEIELLGSIDYVTEYHFFDTIEYVASNFEPVETESDLDQYDYQRAENIGVQFVNKTQLSPEFYNGTNVLLEGRHLSEDDIGKNLALIENTIANENDINIGDSIELANKFLDDLSLEVVGIYETSVVLDSSVTYVQHRLPWNQVYTPFTEPLTNDSLMVEAVFYFDSVSNMAPFIEKAKQTSSLDFDHFSLMTSTDYYEEMAGPLEMVSDLSNTMVNIVLLSSFVILILLMMLFVKGRIHEIGVLISLGESKRKILGQLWVEVAFLVAIAFALSSISGSLIGEYVGTHLLEQEVSLVREPVGTEEDFLRTLGIGGAEHIEIISDIDISISGSVLLLLGGIGVLLSIISTTIPAFFVLRLNPRDIIIKND</sequence>
<feature type="transmembrane region" description="Helical" evidence="6">
    <location>
        <begin position="415"/>
        <end position="439"/>
    </location>
</feature>
<evidence type="ECO:0000313" key="9">
    <source>
        <dbReference type="Proteomes" id="UP000001401"/>
    </source>
</evidence>
<comment type="subcellular location">
    <subcellularLocation>
        <location evidence="1">Cell membrane</location>
        <topology evidence="1">Multi-pass membrane protein</topology>
    </subcellularLocation>
</comment>
<accession>E6TVJ6</accession>
<feature type="transmembrane region" description="Helical" evidence="6">
    <location>
        <begin position="337"/>
        <end position="358"/>
    </location>
</feature>
<reference evidence="8 9" key="1">
    <citation type="submission" date="2010-12" db="EMBL/GenBank/DDBJ databases">
        <title>Complete sequence of Bacillus cellulosilyticus DSM 2522.</title>
        <authorList>
            <consortium name="US DOE Joint Genome Institute"/>
            <person name="Lucas S."/>
            <person name="Copeland A."/>
            <person name="Lapidus A."/>
            <person name="Cheng J.-F."/>
            <person name="Bruce D."/>
            <person name="Goodwin L."/>
            <person name="Pitluck S."/>
            <person name="Chertkov O."/>
            <person name="Detter J.C."/>
            <person name="Han C."/>
            <person name="Tapia R."/>
            <person name="Land M."/>
            <person name="Hauser L."/>
            <person name="Jeffries C."/>
            <person name="Kyrpides N."/>
            <person name="Ivanova N."/>
            <person name="Mikhailova N."/>
            <person name="Brumm P."/>
            <person name="Mead D."/>
            <person name="Woyke T."/>
        </authorList>
    </citation>
    <scope>NUCLEOTIDE SEQUENCE [LARGE SCALE GENOMIC DNA]</scope>
    <source>
        <strain evidence="9">ATCC 21833 / DSM 2522 / FERM P-1141 / JCM 9156 / N-4</strain>
    </source>
</reference>
<evidence type="ECO:0000256" key="1">
    <source>
        <dbReference type="ARBA" id="ARBA00004651"/>
    </source>
</evidence>
<keyword evidence="4 6" id="KW-1133">Transmembrane helix</keyword>
<evidence type="ECO:0000256" key="4">
    <source>
        <dbReference type="ARBA" id="ARBA00022989"/>
    </source>
</evidence>
<protein>
    <recommendedName>
        <fullName evidence="7">ABC3 transporter permease C-terminal domain-containing protein</fullName>
    </recommendedName>
</protein>
<dbReference type="STRING" id="649639.Bcell_2758"/>
<dbReference type="PANTHER" id="PTHR30572">
    <property type="entry name" value="MEMBRANE COMPONENT OF TRANSPORTER-RELATED"/>
    <property type="match status" value="1"/>
</dbReference>
<feature type="domain" description="ABC3 transporter permease C-terminal" evidence="7">
    <location>
        <begin position="298"/>
        <end position="443"/>
    </location>
</feature>
<evidence type="ECO:0000313" key="8">
    <source>
        <dbReference type="EMBL" id="ADU31013.1"/>
    </source>
</evidence>
<evidence type="ECO:0000256" key="2">
    <source>
        <dbReference type="ARBA" id="ARBA00022475"/>
    </source>
</evidence>
<proteinExistence type="predicted"/>
<dbReference type="HOGENOM" id="CLU_039499_1_1_9"/>
<dbReference type="Proteomes" id="UP000001401">
    <property type="component" value="Chromosome"/>
</dbReference>
<feature type="transmembrane region" description="Helical" evidence="6">
    <location>
        <begin position="297"/>
        <end position="317"/>
    </location>
</feature>
<gene>
    <name evidence="8" type="ordered locus">Bcell_2758</name>
</gene>
<evidence type="ECO:0000256" key="6">
    <source>
        <dbReference type="SAM" id="Phobius"/>
    </source>
</evidence>
<dbReference type="OrthoDB" id="9812886at2"/>